<dbReference type="GO" id="GO:1990103">
    <property type="term" value="C:DnaA-HU complex"/>
    <property type="evidence" value="ECO:0007669"/>
    <property type="project" value="UniProtKB-ARBA"/>
</dbReference>
<dbReference type="GO" id="GO:0030261">
    <property type="term" value="P:chromosome condensation"/>
    <property type="evidence" value="ECO:0007669"/>
    <property type="project" value="UniProtKB-KW"/>
</dbReference>
<dbReference type="FunFam" id="4.10.520.10:FF:000001">
    <property type="entry name" value="DNA-binding protein HU"/>
    <property type="match status" value="1"/>
</dbReference>
<dbReference type="GO" id="GO:0006351">
    <property type="term" value="P:DNA-templated transcription"/>
    <property type="evidence" value="ECO:0007669"/>
    <property type="project" value="UniProtKB-ARBA"/>
</dbReference>
<dbReference type="Gene3D" id="4.10.520.10">
    <property type="entry name" value="IHF-like DNA-binding proteins"/>
    <property type="match status" value="1"/>
</dbReference>
<dbReference type="PANTHER" id="PTHR33175">
    <property type="entry name" value="DNA-BINDING PROTEIN HU"/>
    <property type="match status" value="1"/>
</dbReference>
<organism evidence="6">
    <name type="scientific">Dictyoglomus thermophilum</name>
    <dbReference type="NCBI Taxonomy" id="14"/>
    <lineage>
        <taxon>Bacteria</taxon>
        <taxon>Pseudomonadati</taxon>
        <taxon>Dictyoglomota</taxon>
        <taxon>Dictyoglomia</taxon>
        <taxon>Dictyoglomales</taxon>
        <taxon>Dictyoglomaceae</taxon>
        <taxon>Dictyoglomus</taxon>
    </lineage>
</organism>
<protein>
    <submittedName>
        <fullName evidence="6">HU family DNA-binding protein</fullName>
    </submittedName>
</protein>
<dbReference type="InterPro" id="IPR000119">
    <property type="entry name" value="Hist_DNA-bd"/>
</dbReference>
<evidence type="ECO:0000313" key="6">
    <source>
        <dbReference type="EMBL" id="HFX13432.1"/>
    </source>
</evidence>
<dbReference type="GO" id="GO:1990178">
    <property type="term" value="C:HU-DNA complex"/>
    <property type="evidence" value="ECO:0007669"/>
    <property type="project" value="UniProtKB-ARBA"/>
</dbReference>
<dbReference type="SMART" id="SM00411">
    <property type="entry name" value="BHL"/>
    <property type="match status" value="1"/>
</dbReference>
<evidence type="ECO:0000256" key="2">
    <source>
        <dbReference type="ARBA" id="ARBA00010529"/>
    </source>
</evidence>
<dbReference type="Pfam" id="PF00216">
    <property type="entry name" value="Bac_DNA_binding"/>
    <property type="match status" value="1"/>
</dbReference>
<dbReference type="InterPro" id="IPR020816">
    <property type="entry name" value="Histone-like_DNA-bd_CS"/>
</dbReference>
<accession>A0A7C3MNT0</accession>
<dbReference type="AlphaFoldDB" id="A0A7C3MNT0"/>
<dbReference type="CDD" id="cd13831">
    <property type="entry name" value="HU"/>
    <property type="match status" value="1"/>
</dbReference>
<dbReference type="GO" id="GO:0005829">
    <property type="term" value="C:cytosol"/>
    <property type="evidence" value="ECO:0007669"/>
    <property type="project" value="TreeGrafter"/>
</dbReference>
<dbReference type="PROSITE" id="PS00045">
    <property type="entry name" value="HISTONE_LIKE"/>
    <property type="match status" value="1"/>
</dbReference>
<dbReference type="GO" id="GO:0003677">
    <property type="term" value="F:DNA binding"/>
    <property type="evidence" value="ECO:0007669"/>
    <property type="project" value="UniProtKB-KW"/>
</dbReference>
<evidence type="ECO:0000256" key="3">
    <source>
        <dbReference type="ARBA" id="ARBA00023067"/>
    </source>
</evidence>
<dbReference type="GO" id="GO:0030527">
    <property type="term" value="F:structural constituent of chromatin"/>
    <property type="evidence" value="ECO:0007669"/>
    <property type="project" value="InterPro"/>
</dbReference>
<evidence type="ECO:0000256" key="5">
    <source>
        <dbReference type="RuleBase" id="RU003939"/>
    </source>
</evidence>
<keyword evidence="4 6" id="KW-0238">DNA-binding</keyword>
<dbReference type="SUPFAM" id="SSF47729">
    <property type="entry name" value="IHF-like DNA-binding proteins"/>
    <property type="match status" value="1"/>
</dbReference>
<proteinExistence type="inferred from homology"/>
<dbReference type="EMBL" id="DTIN01000014">
    <property type="protein sequence ID" value="HFX13432.1"/>
    <property type="molecule type" value="Genomic_DNA"/>
</dbReference>
<dbReference type="InterPro" id="IPR010992">
    <property type="entry name" value="IHF-like_DNA-bd_dom_sf"/>
</dbReference>
<sequence>MKKADFIAKVAEKAKITKKEATKVVNAVLETITEALSKGDTVQFVGFGTFSVRKRAAREGRNPRTQQPIKIPATKVPVFRPGKELREAVKK</sequence>
<dbReference type="GO" id="GO:0006270">
    <property type="term" value="P:DNA replication initiation"/>
    <property type="evidence" value="ECO:0007669"/>
    <property type="project" value="UniProtKB-ARBA"/>
</dbReference>
<comment type="function">
    <text evidence="1">Histone-like DNA-binding protein which is capable of wrapping DNA to stabilize it, and thus to prevent its denaturation under extreme environmental conditions.</text>
</comment>
<dbReference type="PRINTS" id="PR01727">
    <property type="entry name" value="DNABINDINGHU"/>
</dbReference>
<evidence type="ECO:0000256" key="1">
    <source>
        <dbReference type="ARBA" id="ARBA00003819"/>
    </source>
</evidence>
<evidence type="ECO:0000256" key="4">
    <source>
        <dbReference type="ARBA" id="ARBA00023125"/>
    </source>
</evidence>
<comment type="similarity">
    <text evidence="2 5">Belongs to the bacterial histone-like protein family.</text>
</comment>
<keyword evidence="3" id="KW-0226">DNA condensation</keyword>
<comment type="caution">
    <text evidence="6">The sequence shown here is derived from an EMBL/GenBank/DDBJ whole genome shotgun (WGS) entry which is preliminary data.</text>
</comment>
<gene>
    <name evidence="6" type="ORF">ENW00_04620</name>
</gene>
<reference evidence="6" key="1">
    <citation type="journal article" date="2020" name="mSystems">
        <title>Genome- and Community-Level Interaction Insights into Carbon Utilization and Element Cycling Functions of Hydrothermarchaeota in Hydrothermal Sediment.</title>
        <authorList>
            <person name="Zhou Z."/>
            <person name="Liu Y."/>
            <person name="Xu W."/>
            <person name="Pan J."/>
            <person name="Luo Z.H."/>
            <person name="Li M."/>
        </authorList>
    </citation>
    <scope>NUCLEOTIDE SEQUENCE [LARGE SCALE GENOMIC DNA]</scope>
    <source>
        <strain evidence="6">SpSt-81</strain>
    </source>
</reference>
<dbReference type="GO" id="GO:0042802">
    <property type="term" value="F:identical protein binding"/>
    <property type="evidence" value="ECO:0007669"/>
    <property type="project" value="UniProtKB-ARBA"/>
</dbReference>
<name>A0A7C3MNT0_DICTH</name>
<dbReference type="PANTHER" id="PTHR33175:SF3">
    <property type="entry name" value="DNA-BINDING PROTEIN HU-BETA"/>
    <property type="match status" value="1"/>
</dbReference>